<evidence type="ECO:0000313" key="3">
    <source>
        <dbReference type="EMBL" id="KKK87235.1"/>
    </source>
</evidence>
<dbReference type="PROSITE" id="PS50106">
    <property type="entry name" value="PDZ"/>
    <property type="match status" value="1"/>
</dbReference>
<organism evidence="3">
    <name type="scientific">marine sediment metagenome</name>
    <dbReference type="NCBI Taxonomy" id="412755"/>
    <lineage>
        <taxon>unclassified sequences</taxon>
        <taxon>metagenomes</taxon>
        <taxon>ecological metagenomes</taxon>
    </lineage>
</organism>
<dbReference type="SUPFAM" id="SSF52096">
    <property type="entry name" value="ClpP/crotonase"/>
    <property type="match status" value="1"/>
</dbReference>
<dbReference type="PANTHER" id="PTHR32060:SF30">
    <property type="entry name" value="CARBOXY-TERMINAL PROCESSING PROTEASE CTPA"/>
    <property type="match status" value="1"/>
</dbReference>
<proteinExistence type="predicted"/>
<dbReference type="GO" id="GO:0008236">
    <property type="term" value="F:serine-type peptidase activity"/>
    <property type="evidence" value="ECO:0007669"/>
    <property type="project" value="InterPro"/>
</dbReference>
<dbReference type="Gene3D" id="3.90.226.10">
    <property type="entry name" value="2-enoyl-CoA Hydratase, Chain A, domain 1"/>
    <property type="match status" value="1"/>
</dbReference>
<reference evidence="3" key="1">
    <citation type="journal article" date="2015" name="Nature">
        <title>Complex archaea that bridge the gap between prokaryotes and eukaryotes.</title>
        <authorList>
            <person name="Spang A."/>
            <person name="Saw J.H."/>
            <person name="Jorgensen S.L."/>
            <person name="Zaremba-Niedzwiedzka K."/>
            <person name="Martijn J."/>
            <person name="Lind A.E."/>
            <person name="van Eijk R."/>
            <person name="Schleper C."/>
            <person name="Guy L."/>
            <person name="Ettema T.J."/>
        </authorList>
    </citation>
    <scope>NUCLEOTIDE SEQUENCE</scope>
</reference>
<dbReference type="GO" id="GO:0004175">
    <property type="term" value="F:endopeptidase activity"/>
    <property type="evidence" value="ECO:0007669"/>
    <property type="project" value="TreeGrafter"/>
</dbReference>
<dbReference type="Pfam" id="PF03572">
    <property type="entry name" value="Peptidase_S41"/>
    <property type="match status" value="1"/>
</dbReference>
<feature type="region of interest" description="Disordered" evidence="1">
    <location>
        <begin position="1"/>
        <end position="20"/>
    </location>
</feature>
<dbReference type="GO" id="GO:0030288">
    <property type="term" value="C:outer membrane-bounded periplasmic space"/>
    <property type="evidence" value="ECO:0007669"/>
    <property type="project" value="TreeGrafter"/>
</dbReference>
<dbReference type="PANTHER" id="PTHR32060">
    <property type="entry name" value="TAIL-SPECIFIC PROTEASE"/>
    <property type="match status" value="1"/>
</dbReference>
<gene>
    <name evidence="3" type="ORF">LCGC14_2755270</name>
</gene>
<accession>A0A0F8ZML3</accession>
<comment type="caution">
    <text evidence="3">The sequence shown here is derived from an EMBL/GenBank/DDBJ whole genome shotgun (WGS) entry which is preliminary data.</text>
</comment>
<dbReference type="SMART" id="SM00228">
    <property type="entry name" value="PDZ"/>
    <property type="match status" value="1"/>
</dbReference>
<dbReference type="SMART" id="SM00245">
    <property type="entry name" value="TSPc"/>
    <property type="match status" value="1"/>
</dbReference>
<dbReference type="InterPro" id="IPR029045">
    <property type="entry name" value="ClpP/crotonase-like_dom_sf"/>
</dbReference>
<dbReference type="InterPro" id="IPR001478">
    <property type="entry name" value="PDZ"/>
</dbReference>
<dbReference type="EMBL" id="LAZR01050490">
    <property type="protein sequence ID" value="KKK87235.1"/>
    <property type="molecule type" value="Genomic_DNA"/>
</dbReference>
<dbReference type="CDD" id="cd06782">
    <property type="entry name" value="cpPDZ_CPP-like"/>
    <property type="match status" value="1"/>
</dbReference>
<dbReference type="AlphaFoldDB" id="A0A0F8ZML3"/>
<feature type="non-terminal residue" evidence="3">
    <location>
        <position position="406"/>
    </location>
</feature>
<dbReference type="GO" id="GO:0007165">
    <property type="term" value="P:signal transduction"/>
    <property type="evidence" value="ECO:0007669"/>
    <property type="project" value="TreeGrafter"/>
</dbReference>
<evidence type="ECO:0000256" key="1">
    <source>
        <dbReference type="SAM" id="MobiDB-lite"/>
    </source>
</evidence>
<feature type="domain" description="PDZ" evidence="2">
    <location>
        <begin position="191"/>
        <end position="259"/>
    </location>
</feature>
<dbReference type="Pfam" id="PF00595">
    <property type="entry name" value="PDZ"/>
    <property type="match status" value="1"/>
</dbReference>
<dbReference type="Gene3D" id="2.30.42.10">
    <property type="match status" value="1"/>
</dbReference>
<dbReference type="GO" id="GO:0006508">
    <property type="term" value="P:proteolysis"/>
    <property type="evidence" value="ECO:0007669"/>
    <property type="project" value="InterPro"/>
</dbReference>
<dbReference type="SUPFAM" id="SSF50156">
    <property type="entry name" value="PDZ domain-like"/>
    <property type="match status" value="1"/>
</dbReference>
<dbReference type="InterPro" id="IPR036034">
    <property type="entry name" value="PDZ_sf"/>
</dbReference>
<sequence>MAPGHEGEPGTDLAGPPRPSHTTDGCNCFYCTRNLYHDRGMARLEHDVVTLPADQQALGLVEAILSETRVGPYQDRELGEAHFLKIRLSIIQGNGERVKVLLETPEAAASFESLADKDKRTKLLKVIDRHMQRIRTQHTVEHVHVQGALNGVLDANDRTLRLPPEVIDMEFAEAMLEELDRFTGMIWPYEEEDFRKRTMGSFCGIGVQIRKEAGRAIEVVTPLADTPAFRAKLRAGDLIMAVNGKSTKLMRISRAVKMITGKRYTTVKLTIKRAGRVKPFLVKIKRDIIHIRTVKGWRRLPGGKWDFFIDREYRIGYVRLTQFTSDTIDELRRALRSLRNDGASSVILDLRFNPGGLLTSAVDVADEFLRRGLIVSTKGRNVPKSERSATALGEYQSGMLVVLANR</sequence>
<dbReference type="InterPro" id="IPR005151">
    <property type="entry name" value="Tail-specific_protease"/>
</dbReference>
<evidence type="ECO:0000259" key="2">
    <source>
        <dbReference type="PROSITE" id="PS50106"/>
    </source>
</evidence>
<name>A0A0F8ZML3_9ZZZZ</name>
<protein>
    <recommendedName>
        <fullName evidence="2">PDZ domain-containing protein</fullName>
    </recommendedName>
</protein>